<dbReference type="EMBL" id="AM450641">
    <property type="protein sequence ID" value="CAN72106.1"/>
    <property type="molecule type" value="Genomic_DNA"/>
</dbReference>
<dbReference type="PANTHER" id="PTHR47762:SF2">
    <property type="entry name" value="OS04G0640800 PROTEIN"/>
    <property type="match status" value="1"/>
</dbReference>
<sequence>MKRNSEHDETDNYGKEGYVEGRKRNSERDEKDDYGQEGCIEGMRTNSNRDEKDDYGKEGYERVIQEHVEVRYPTFWWMNEGGFLGKIQRGVGKELGLVIHFLPLHRRHLGDLWSAPSPPPYILSKFLQLRGGVYATISGKSLKIDERAIYVLGYLTPTCGRNPCRWRAIRVQKLNPTDKEVVQETVVASSPVAGWNNDIWTEEGNDENDEDIDLEELGRALFEAASVASFSKKWHVKPTVKSSPLSPGTRVVSNDTPVLPYFYTYTEEELSSREIQKEQTHKAISNEEAYEYTGAWNADRT</sequence>
<dbReference type="ExpressionAtlas" id="A5B8U8">
    <property type="expression patterns" value="baseline"/>
</dbReference>
<proteinExistence type="predicted"/>
<reference evidence="2" key="1">
    <citation type="journal article" date="2007" name="PLoS ONE">
        <title>The first genome sequence of an elite grapevine cultivar (Pinot noir Vitis vinifera L.): coping with a highly heterozygous genome.</title>
        <authorList>
            <person name="Velasco R."/>
            <person name="Zharkikh A."/>
            <person name="Troggio M."/>
            <person name="Cartwright D.A."/>
            <person name="Cestaro A."/>
            <person name="Pruss D."/>
            <person name="Pindo M."/>
            <person name="FitzGerald L.M."/>
            <person name="Vezzulli S."/>
            <person name="Reid J."/>
            <person name="Malacarne G."/>
            <person name="Iliev D."/>
            <person name="Coppola G."/>
            <person name="Wardell B."/>
            <person name="Micheletti D."/>
            <person name="Macalma T."/>
            <person name="Facci M."/>
            <person name="Mitchell J.T."/>
            <person name="Perazzolli M."/>
            <person name="Eldredge G."/>
            <person name="Gatto P."/>
            <person name="Oyzerski R."/>
            <person name="Moretto M."/>
            <person name="Gutin N."/>
            <person name="Stefanini M."/>
            <person name="Chen Y."/>
            <person name="Segala C."/>
            <person name="Davenport C."/>
            <person name="Dematte L."/>
            <person name="Mraz A."/>
            <person name="Battilana J."/>
            <person name="Stormo K."/>
            <person name="Costa F."/>
            <person name="Tao Q."/>
            <person name="Si-Ammour A."/>
            <person name="Harkins T."/>
            <person name="Lackey A."/>
            <person name="Perbost C."/>
            <person name="Taillon B."/>
            <person name="Stella A."/>
            <person name="Solovyev V."/>
            <person name="Fawcett J.A."/>
            <person name="Sterck L."/>
            <person name="Vandepoele K."/>
            <person name="Grando S.M."/>
            <person name="Toppo S."/>
            <person name="Moser C."/>
            <person name="Lanchbury J."/>
            <person name="Bogden R."/>
            <person name="Skolnick M."/>
            <person name="Sgaramella V."/>
            <person name="Bhatnagar S.K."/>
            <person name="Fontana P."/>
            <person name="Gutin A."/>
            <person name="Van de Peer Y."/>
            <person name="Salamini F."/>
            <person name="Viola R."/>
        </authorList>
    </citation>
    <scope>NUCLEOTIDE SEQUENCE</scope>
</reference>
<evidence type="ECO:0000313" key="2">
    <source>
        <dbReference type="EMBL" id="CAN72106.1"/>
    </source>
</evidence>
<dbReference type="PANTHER" id="PTHR47762">
    <property type="entry name" value="OSJNBB0079B02.4 PROTEIN"/>
    <property type="match status" value="1"/>
</dbReference>
<accession>A5B8U8</accession>
<dbReference type="AlphaFoldDB" id="A5B8U8"/>
<protein>
    <submittedName>
        <fullName evidence="2">Uncharacterized protein</fullName>
    </submittedName>
</protein>
<name>A5B8U8_VITVI</name>
<organism evidence="2">
    <name type="scientific">Vitis vinifera</name>
    <name type="common">Grape</name>
    <dbReference type="NCBI Taxonomy" id="29760"/>
    <lineage>
        <taxon>Eukaryota</taxon>
        <taxon>Viridiplantae</taxon>
        <taxon>Streptophyta</taxon>
        <taxon>Embryophyta</taxon>
        <taxon>Tracheophyta</taxon>
        <taxon>Spermatophyta</taxon>
        <taxon>Magnoliopsida</taxon>
        <taxon>eudicotyledons</taxon>
        <taxon>Gunneridae</taxon>
        <taxon>Pentapetalae</taxon>
        <taxon>rosids</taxon>
        <taxon>Vitales</taxon>
        <taxon>Vitaceae</taxon>
        <taxon>Viteae</taxon>
        <taxon>Vitis</taxon>
    </lineage>
</organism>
<gene>
    <name evidence="2" type="ORF">VITISV_033763</name>
</gene>
<evidence type="ECO:0000256" key="1">
    <source>
        <dbReference type="SAM" id="MobiDB-lite"/>
    </source>
</evidence>
<feature type="compositionally biased region" description="Basic and acidic residues" evidence="1">
    <location>
        <begin position="1"/>
        <end position="34"/>
    </location>
</feature>
<feature type="region of interest" description="Disordered" evidence="1">
    <location>
        <begin position="1"/>
        <end position="54"/>
    </location>
</feature>